<keyword evidence="3" id="KW-1185">Reference proteome</keyword>
<comment type="caution">
    <text evidence="2">The sequence shown here is derived from an EMBL/GenBank/DDBJ whole genome shotgun (WGS) entry which is preliminary data.</text>
</comment>
<name>A0A1Y2BBA6_9TREE</name>
<evidence type="ECO:0000313" key="2">
    <source>
        <dbReference type="EMBL" id="ORY31777.1"/>
    </source>
</evidence>
<accession>A0A1Y2BBA6</accession>
<reference evidence="2 3" key="1">
    <citation type="submission" date="2016-07" db="EMBL/GenBank/DDBJ databases">
        <title>Pervasive Adenine N6-methylation of Active Genes in Fungi.</title>
        <authorList>
            <consortium name="DOE Joint Genome Institute"/>
            <person name="Mondo S.J."/>
            <person name="Dannebaum R.O."/>
            <person name="Kuo R.C."/>
            <person name="Labutti K."/>
            <person name="Haridas S."/>
            <person name="Kuo A."/>
            <person name="Salamov A."/>
            <person name="Ahrendt S.R."/>
            <person name="Lipzen A."/>
            <person name="Sullivan W."/>
            <person name="Andreopoulos W.B."/>
            <person name="Clum A."/>
            <person name="Lindquist E."/>
            <person name="Daum C."/>
            <person name="Ramamoorthy G.K."/>
            <person name="Gryganskyi A."/>
            <person name="Culley D."/>
            <person name="Magnuson J.K."/>
            <person name="James T.Y."/>
            <person name="O'Malley M.A."/>
            <person name="Stajich J.E."/>
            <person name="Spatafora J.W."/>
            <person name="Visel A."/>
            <person name="Grigoriev I.V."/>
        </authorList>
    </citation>
    <scope>NUCLEOTIDE SEQUENCE [LARGE SCALE GENOMIC DNA]</scope>
    <source>
        <strain evidence="2 3">68-887.2</strain>
    </source>
</reference>
<feature type="region of interest" description="Disordered" evidence="1">
    <location>
        <begin position="94"/>
        <end position="125"/>
    </location>
</feature>
<protein>
    <submittedName>
        <fullName evidence="2">Uncharacterized protein</fullName>
    </submittedName>
</protein>
<feature type="compositionally biased region" description="Basic residues" evidence="1">
    <location>
        <begin position="98"/>
        <end position="115"/>
    </location>
</feature>
<dbReference type="AlphaFoldDB" id="A0A1Y2BBA6"/>
<dbReference type="OrthoDB" id="2575040at2759"/>
<gene>
    <name evidence="2" type="ORF">BCR39DRAFT_525329</name>
</gene>
<sequence length="350" mass="38814">MREVLGVGAEDPLPPPTNGTTEGYYVPNWTNVADENHNSWIEGIARDIIMAPAPKISPEDLDWHIVLEAAKTSFMNLCKKYIAENDPRLAGRRERYTKGRRRWARKDLKQKKRTRASLDPTFLPSKPLPPTALGMDYMSSEYSSAGEDSDDADKNVREVRRAKWAEMLSSRNKEDEVGREGRGKAGWAEGLGEKVLEVRRARWRSDELNSIYAQLDTITSSAAAQRSVPAALALPSSSGLDLTPRSGHVAPSHTRFIMPLEAMRKGRAPRGDQGEGWMWASGEVGVWLDRHYSTGTVSGQDDDEPDHHHQAETKFGHGEEDEGHPEIDWEAGTMNLVDALVGFGAESGQG</sequence>
<feature type="compositionally biased region" description="Basic and acidic residues" evidence="1">
    <location>
        <begin position="305"/>
        <end position="318"/>
    </location>
</feature>
<evidence type="ECO:0000313" key="3">
    <source>
        <dbReference type="Proteomes" id="UP000193986"/>
    </source>
</evidence>
<dbReference type="InParanoid" id="A0A1Y2BBA6"/>
<proteinExistence type="predicted"/>
<organism evidence="2 3">
    <name type="scientific">Naematelia encephala</name>
    <dbReference type="NCBI Taxonomy" id="71784"/>
    <lineage>
        <taxon>Eukaryota</taxon>
        <taxon>Fungi</taxon>
        <taxon>Dikarya</taxon>
        <taxon>Basidiomycota</taxon>
        <taxon>Agaricomycotina</taxon>
        <taxon>Tremellomycetes</taxon>
        <taxon>Tremellales</taxon>
        <taxon>Naemateliaceae</taxon>
        <taxon>Naematelia</taxon>
    </lineage>
</organism>
<evidence type="ECO:0000256" key="1">
    <source>
        <dbReference type="SAM" id="MobiDB-lite"/>
    </source>
</evidence>
<dbReference type="Proteomes" id="UP000193986">
    <property type="component" value="Unassembled WGS sequence"/>
</dbReference>
<dbReference type="EMBL" id="MCFC01000013">
    <property type="protein sequence ID" value="ORY31777.1"/>
    <property type="molecule type" value="Genomic_DNA"/>
</dbReference>
<feature type="region of interest" description="Disordered" evidence="1">
    <location>
        <begin position="293"/>
        <end position="326"/>
    </location>
</feature>